<protein>
    <submittedName>
        <fullName evidence="2">Uncharacterized protein</fullName>
    </submittedName>
</protein>
<sequence length="72" mass="8556">MFFFYRFSFFLSFDFLECYSKTGTTKSKILVDYKESSTLNEDLNLVAKFFRSKSGKYFPNHGNLLLNLLKQE</sequence>
<reference evidence="2 3" key="1">
    <citation type="journal article" date="2016" name="Mol. Biol. Evol.">
        <title>Genome-Wide Survey of Gut Fungi (Harpellales) Reveals the First Horizontally Transferred Ubiquitin Gene from a Mosquito Host.</title>
        <authorList>
            <person name="Wang Y."/>
            <person name="White M.M."/>
            <person name="Kvist S."/>
            <person name="Moncalvo J.M."/>
        </authorList>
    </citation>
    <scope>NUCLEOTIDE SEQUENCE [LARGE SCALE GENOMIC DNA]</scope>
    <source>
        <strain evidence="2 3">ALG-7-W6</strain>
    </source>
</reference>
<dbReference type="EMBL" id="LSSL01000727">
    <property type="protein sequence ID" value="OLY83845.1"/>
    <property type="molecule type" value="Genomic_DNA"/>
</dbReference>
<feature type="signal peptide" evidence="1">
    <location>
        <begin position="1"/>
        <end position="18"/>
    </location>
</feature>
<organism evidence="2 3">
    <name type="scientific">Smittium mucronatum</name>
    <dbReference type="NCBI Taxonomy" id="133383"/>
    <lineage>
        <taxon>Eukaryota</taxon>
        <taxon>Fungi</taxon>
        <taxon>Fungi incertae sedis</taxon>
        <taxon>Zoopagomycota</taxon>
        <taxon>Kickxellomycotina</taxon>
        <taxon>Harpellomycetes</taxon>
        <taxon>Harpellales</taxon>
        <taxon>Legeriomycetaceae</taxon>
        <taxon>Smittium</taxon>
    </lineage>
</organism>
<evidence type="ECO:0000313" key="2">
    <source>
        <dbReference type="EMBL" id="OLY83845.1"/>
    </source>
</evidence>
<evidence type="ECO:0000313" key="3">
    <source>
        <dbReference type="Proteomes" id="UP000187455"/>
    </source>
</evidence>
<keyword evidence="3" id="KW-1185">Reference proteome</keyword>
<evidence type="ECO:0000256" key="1">
    <source>
        <dbReference type="SAM" id="SignalP"/>
    </source>
</evidence>
<comment type="caution">
    <text evidence="2">The sequence shown here is derived from an EMBL/GenBank/DDBJ whole genome shotgun (WGS) entry which is preliminary data.</text>
</comment>
<dbReference type="Proteomes" id="UP000187455">
    <property type="component" value="Unassembled WGS sequence"/>
</dbReference>
<dbReference type="AlphaFoldDB" id="A0A1R0H3Y8"/>
<name>A0A1R0H3Y8_9FUNG</name>
<keyword evidence="1" id="KW-0732">Signal</keyword>
<feature type="chain" id="PRO_5012615967" evidence="1">
    <location>
        <begin position="19"/>
        <end position="72"/>
    </location>
</feature>
<gene>
    <name evidence="2" type="ORF">AYI68_g1999</name>
</gene>
<proteinExistence type="predicted"/>
<accession>A0A1R0H3Y8</accession>